<evidence type="ECO:0000259" key="2">
    <source>
        <dbReference type="Pfam" id="PF08376"/>
    </source>
</evidence>
<reference evidence="3 4" key="1">
    <citation type="journal article" date="2013" name="Genome Announc.">
        <title>Genome Sequence of the Polycyclic Aromatic Hydrocarbon-Degrading Bacterium Strain Marinobacter nanhaiticus D15-8WT.</title>
        <authorList>
            <person name="Cui Z."/>
            <person name="Gao W."/>
            <person name="Li Q."/>
            <person name="Xu G."/>
            <person name="Zheng L."/>
        </authorList>
    </citation>
    <scope>NUCLEOTIDE SEQUENCE [LARGE SCALE GENOMIC DNA]</scope>
    <source>
        <strain evidence="3 4">D15-8W</strain>
    </source>
</reference>
<evidence type="ECO:0000256" key="1">
    <source>
        <dbReference type="SAM" id="Phobius"/>
    </source>
</evidence>
<protein>
    <recommendedName>
        <fullName evidence="2">Nitrate/nitrite sensing protein domain-containing protein</fullName>
    </recommendedName>
</protein>
<comment type="caution">
    <text evidence="3">The sequence shown here is derived from an EMBL/GenBank/DDBJ whole genome shotgun (WGS) entry which is preliminary data.</text>
</comment>
<dbReference type="InterPro" id="IPR013587">
    <property type="entry name" value="Nitrate/nitrite_sensing"/>
</dbReference>
<dbReference type="EMBL" id="APLQ01000011">
    <property type="protein sequence ID" value="ENO15222.1"/>
    <property type="molecule type" value="Genomic_DNA"/>
</dbReference>
<dbReference type="AlphaFoldDB" id="N6WW35"/>
<dbReference type="Pfam" id="PF08376">
    <property type="entry name" value="NIT"/>
    <property type="match status" value="1"/>
</dbReference>
<feature type="transmembrane region" description="Helical" evidence="1">
    <location>
        <begin position="6"/>
        <end position="27"/>
    </location>
</feature>
<dbReference type="HOGENOM" id="CLU_085965_0_0_6"/>
<evidence type="ECO:0000313" key="3">
    <source>
        <dbReference type="EMBL" id="ENO15222.1"/>
    </source>
</evidence>
<dbReference type="RefSeq" id="WP_004579518.1">
    <property type="nucleotide sequence ID" value="NZ_AP028878.1"/>
</dbReference>
<feature type="domain" description="Nitrate/nitrite sensing protein" evidence="2">
    <location>
        <begin position="49"/>
        <end position="272"/>
    </location>
</feature>
<gene>
    <name evidence="3" type="ORF">J057_07726</name>
</gene>
<dbReference type="STRING" id="626887.J057_07726"/>
<keyword evidence="4" id="KW-1185">Reference proteome</keyword>
<keyword evidence="1" id="KW-0812">Transmembrane</keyword>
<dbReference type="OrthoDB" id="9180266at2"/>
<dbReference type="eggNOG" id="COG0840">
    <property type="taxonomic scope" value="Bacteria"/>
</dbReference>
<dbReference type="PATRIC" id="fig|626887.3.peg.1538"/>
<evidence type="ECO:0000313" key="4">
    <source>
        <dbReference type="Proteomes" id="UP000013165"/>
    </source>
</evidence>
<accession>N6WW35</accession>
<name>N6WW35_9GAMM</name>
<keyword evidence="1" id="KW-0472">Membrane</keyword>
<keyword evidence="1" id="KW-1133">Transmembrane helix</keyword>
<sequence>MATVDLGFSFVIFLGVTLALLLTLLHFRQHRQSLARQVQQVQQLKSLRALVAGLQRHRGLSNGVLAGDESMRPGLEKTRRELDGLISDMPLAQSIYQERWVALVDHWQRLREDRIREPGDNLAQHHTIIRNAIFLLQDVAAAEGMPSGHETYACIWHDVIQAAEWAGQARALGTGMAAAGRSTAAQRVRLRFFHQKIRQLSDKAFATLSSGSVAPEPHLARAQALVNRLLGDIETDLLGDSIIVIPAQTYFSNATATIDTLFVLVDDALHRLETTGVRRTSGKPAALQLNPA</sequence>
<dbReference type="Proteomes" id="UP000013165">
    <property type="component" value="Unassembled WGS sequence"/>
</dbReference>
<proteinExistence type="predicted"/>
<organism evidence="3 4">
    <name type="scientific">Marinobacter nanhaiticus D15-8W</name>
    <dbReference type="NCBI Taxonomy" id="626887"/>
    <lineage>
        <taxon>Bacteria</taxon>
        <taxon>Pseudomonadati</taxon>
        <taxon>Pseudomonadota</taxon>
        <taxon>Gammaproteobacteria</taxon>
        <taxon>Pseudomonadales</taxon>
        <taxon>Marinobacteraceae</taxon>
        <taxon>Marinobacter</taxon>
    </lineage>
</organism>